<name>N0E0F7_9MICO</name>
<proteinExistence type="predicted"/>
<dbReference type="Gene3D" id="3.40.50.300">
    <property type="entry name" value="P-loop containing nucleotide triphosphate hydrolases"/>
    <property type="match status" value="1"/>
</dbReference>
<protein>
    <recommendedName>
        <fullName evidence="3">Septum site determining protein</fullName>
    </recommendedName>
</protein>
<dbReference type="EMBL" id="CAIZ01000128">
    <property type="protein sequence ID" value="CCH70458.1"/>
    <property type="molecule type" value="Genomic_DNA"/>
</dbReference>
<dbReference type="HOGENOM" id="CLU_082953_0_0_11"/>
<evidence type="ECO:0008006" key="3">
    <source>
        <dbReference type="Google" id="ProtNLM"/>
    </source>
</evidence>
<dbReference type="AlphaFoldDB" id="N0E0F7"/>
<sequence length="235" mass="24855">MSSPLVVTGASGGLGSSTLAAALAGAWSKRAPLLVDLDLTGGGIDVTCGIDHVEGLRWPDLGAVRGVVDPDLLVRSLPASRGCAVLSAGASRVEPALGPPPREAIDDVLETVARASTPLIVDLPRWQYWPPDLDLHTWILLTGTRTRELADLDALLHQIDGRRLSGRQAVVVTTGPEPDRALIEAIEDHVGLTHIGHVPRQPALVNAMERGRWPGSRPIAGLLDNLQRRGRPSAA</sequence>
<gene>
    <name evidence="1" type="ORF">BN10_580023</name>
</gene>
<evidence type="ECO:0000313" key="2">
    <source>
        <dbReference type="Proteomes" id="UP000013167"/>
    </source>
</evidence>
<dbReference type="RefSeq" id="WP_010850307.1">
    <property type="nucleotide sequence ID" value="NZ_HF570956.1"/>
</dbReference>
<dbReference type="STRING" id="1193181.BN10_580023"/>
<dbReference type="eggNOG" id="COG4963">
    <property type="taxonomic scope" value="Bacteria"/>
</dbReference>
<accession>N0E0F7</accession>
<dbReference type="OrthoDB" id="3252838at2"/>
<comment type="caution">
    <text evidence="1">The sequence shown here is derived from an EMBL/GenBank/DDBJ whole genome shotgun (WGS) entry which is preliminary data.</text>
</comment>
<dbReference type="InterPro" id="IPR027417">
    <property type="entry name" value="P-loop_NTPase"/>
</dbReference>
<reference evidence="1 2" key="1">
    <citation type="journal article" date="2013" name="ISME J.">
        <title>A metabolic model for members of the genus Tetrasphaera involved in enhanced biological phosphorus removal.</title>
        <authorList>
            <person name="Kristiansen R."/>
            <person name="Nguyen H.T.T."/>
            <person name="Saunders A.M."/>
            <person name="Nielsen J.L."/>
            <person name="Wimmer R."/>
            <person name="Le V.Q."/>
            <person name="McIlroy S.J."/>
            <person name="Petrovski S."/>
            <person name="Seviour R.J."/>
            <person name="Calteau A."/>
            <person name="Nielsen K.L."/>
            <person name="Nielsen P.H."/>
        </authorList>
    </citation>
    <scope>NUCLEOTIDE SEQUENCE [LARGE SCALE GENOMIC DNA]</scope>
    <source>
        <strain evidence="1 2">Lp2</strain>
    </source>
</reference>
<keyword evidence="2" id="KW-1185">Reference proteome</keyword>
<evidence type="ECO:0000313" key="1">
    <source>
        <dbReference type="EMBL" id="CCH70458.1"/>
    </source>
</evidence>
<dbReference type="SUPFAM" id="SSF52540">
    <property type="entry name" value="P-loop containing nucleoside triphosphate hydrolases"/>
    <property type="match status" value="1"/>
</dbReference>
<organism evidence="1 2">
    <name type="scientific">Phycicoccus elongatus Lp2</name>
    <dbReference type="NCBI Taxonomy" id="1193181"/>
    <lineage>
        <taxon>Bacteria</taxon>
        <taxon>Bacillati</taxon>
        <taxon>Actinomycetota</taxon>
        <taxon>Actinomycetes</taxon>
        <taxon>Micrococcales</taxon>
        <taxon>Intrasporangiaceae</taxon>
        <taxon>Phycicoccus</taxon>
    </lineage>
</organism>
<dbReference type="Proteomes" id="UP000013167">
    <property type="component" value="Unassembled WGS sequence"/>
</dbReference>